<sequence length="53" mass="6246">MKYTHYYSESGSFIGCLMLMKLNKCSKHQPLISLCTQYFIWQCIYLSNFVGLI</sequence>
<protein>
    <submittedName>
        <fullName evidence="1">Uncharacterized protein</fullName>
    </submittedName>
</protein>
<dbReference type="AlphaFoldDB" id="A0A2P2PQE3"/>
<organism evidence="1">
    <name type="scientific">Rhizophora mucronata</name>
    <name type="common">Asiatic mangrove</name>
    <dbReference type="NCBI Taxonomy" id="61149"/>
    <lineage>
        <taxon>Eukaryota</taxon>
        <taxon>Viridiplantae</taxon>
        <taxon>Streptophyta</taxon>
        <taxon>Embryophyta</taxon>
        <taxon>Tracheophyta</taxon>
        <taxon>Spermatophyta</taxon>
        <taxon>Magnoliopsida</taxon>
        <taxon>eudicotyledons</taxon>
        <taxon>Gunneridae</taxon>
        <taxon>Pentapetalae</taxon>
        <taxon>rosids</taxon>
        <taxon>fabids</taxon>
        <taxon>Malpighiales</taxon>
        <taxon>Rhizophoraceae</taxon>
        <taxon>Rhizophora</taxon>
    </lineage>
</organism>
<accession>A0A2P2PQE3</accession>
<evidence type="ECO:0000313" key="1">
    <source>
        <dbReference type="EMBL" id="MBX56982.1"/>
    </source>
</evidence>
<proteinExistence type="predicted"/>
<dbReference type="EMBL" id="GGEC01076498">
    <property type="protein sequence ID" value="MBX56982.1"/>
    <property type="molecule type" value="Transcribed_RNA"/>
</dbReference>
<name>A0A2P2PQE3_RHIMU</name>
<reference evidence="1" key="1">
    <citation type="submission" date="2018-02" db="EMBL/GenBank/DDBJ databases">
        <title>Rhizophora mucronata_Transcriptome.</title>
        <authorList>
            <person name="Meera S.P."/>
            <person name="Sreeshan A."/>
            <person name="Augustine A."/>
        </authorList>
    </citation>
    <scope>NUCLEOTIDE SEQUENCE</scope>
    <source>
        <tissue evidence="1">Leaf</tissue>
    </source>
</reference>